<proteinExistence type="predicted"/>
<organism evidence="2 3">
    <name type="scientific">Porites lobata</name>
    <dbReference type="NCBI Taxonomy" id="104759"/>
    <lineage>
        <taxon>Eukaryota</taxon>
        <taxon>Metazoa</taxon>
        <taxon>Cnidaria</taxon>
        <taxon>Anthozoa</taxon>
        <taxon>Hexacorallia</taxon>
        <taxon>Scleractinia</taxon>
        <taxon>Fungiina</taxon>
        <taxon>Poritidae</taxon>
        <taxon>Porites</taxon>
    </lineage>
</organism>
<evidence type="ECO:0000313" key="3">
    <source>
        <dbReference type="Proteomes" id="UP001159405"/>
    </source>
</evidence>
<sequence>VEEQIKDHKQYVLESSEKMDKAESQILLHLFFIMQLRLLENEKKAKESHIATIEAVLENSNEELDTVKKQESVITSQQVQIQNTEEMLRLNAEECKPKEDERKAMQSQLEDSQQLNQTLKDSVLEMKKEQRLVLDELETQPSSLIEEKQTLEWRKDKV</sequence>
<gene>
    <name evidence="2" type="ORF">PLOB_00002945</name>
</gene>
<keyword evidence="3" id="KW-1185">Reference proteome</keyword>
<evidence type="ECO:0000256" key="1">
    <source>
        <dbReference type="SAM" id="Coils"/>
    </source>
</evidence>
<feature type="non-terminal residue" evidence="2">
    <location>
        <position position="1"/>
    </location>
</feature>
<feature type="coiled-coil region" evidence="1">
    <location>
        <begin position="102"/>
        <end position="129"/>
    </location>
</feature>
<evidence type="ECO:0000313" key="2">
    <source>
        <dbReference type="EMBL" id="CAH3043158.1"/>
    </source>
</evidence>
<keyword evidence="1" id="KW-0175">Coiled coil</keyword>
<dbReference type="EMBL" id="CALNXK010000011">
    <property type="protein sequence ID" value="CAH3043158.1"/>
    <property type="molecule type" value="Genomic_DNA"/>
</dbReference>
<comment type="caution">
    <text evidence="2">The sequence shown here is derived from an EMBL/GenBank/DDBJ whole genome shotgun (WGS) entry which is preliminary data.</text>
</comment>
<name>A0ABN8N8A9_9CNID</name>
<evidence type="ECO:0008006" key="4">
    <source>
        <dbReference type="Google" id="ProtNLM"/>
    </source>
</evidence>
<dbReference type="Proteomes" id="UP001159405">
    <property type="component" value="Unassembled WGS sequence"/>
</dbReference>
<reference evidence="2 3" key="1">
    <citation type="submission" date="2022-05" db="EMBL/GenBank/DDBJ databases">
        <authorList>
            <consortium name="Genoscope - CEA"/>
            <person name="William W."/>
        </authorList>
    </citation>
    <scope>NUCLEOTIDE SEQUENCE [LARGE SCALE GENOMIC DNA]</scope>
</reference>
<feature type="coiled-coil region" evidence="1">
    <location>
        <begin position="36"/>
        <end position="70"/>
    </location>
</feature>
<accession>A0ABN8N8A9</accession>
<protein>
    <recommendedName>
        <fullName evidence="4">A kinase anchor protein 9</fullName>
    </recommendedName>
</protein>